<dbReference type="Proteomes" id="UP000515369">
    <property type="component" value="Chromosome"/>
</dbReference>
<proteinExistence type="predicted"/>
<feature type="coiled-coil region" evidence="2">
    <location>
        <begin position="734"/>
        <end position="791"/>
    </location>
</feature>
<keyword evidence="1 2" id="KW-0175">Coiled coil</keyword>
<dbReference type="RefSeq" id="WP_182459606.1">
    <property type="nucleotide sequence ID" value="NZ_CP059732.1"/>
</dbReference>
<feature type="coiled-coil region" evidence="2">
    <location>
        <begin position="387"/>
        <end position="414"/>
    </location>
</feature>
<feature type="coiled-coil region" evidence="2">
    <location>
        <begin position="443"/>
        <end position="529"/>
    </location>
</feature>
<organism evidence="4 5">
    <name type="scientific">Spirosoma foliorum</name>
    <dbReference type="NCBI Taxonomy" id="2710596"/>
    <lineage>
        <taxon>Bacteria</taxon>
        <taxon>Pseudomonadati</taxon>
        <taxon>Bacteroidota</taxon>
        <taxon>Cytophagia</taxon>
        <taxon>Cytophagales</taxon>
        <taxon>Cytophagaceae</taxon>
        <taxon>Spirosoma</taxon>
    </lineage>
</organism>
<evidence type="ECO:0000256" key="2">
    <source>
        <dbReference type="SAM" id="Coils"/>
    </source>
</evidence>
<dbReference type="EMBL" id="CP059732">
    <property type="protein sequence ID" value="QMW02297.1"/>
    <property type="molecule type" value="Genomic_DNA"/>
</dbReference>
<gene>
    <name evidence="4" type="ORF">H3H32_30970</name>
</gene>
<dbReference type="PANTHER" id="PTHR32083">
    <property type="entry name" value="CILIA AND FLAGELLA-ASSOCIATED PROTEIN 58-RELATED"/>
    <property type="match status" value="1"/>
</dbReference>
<evidence type="ECO:0000313" key="4">
    <source>
        <dbReference type="EMBL" id="QMW02297.1"/>
    </source>
</evidence>
<feature type="coiled-coil region" evidence="2">
    <location>
        <begin position="65"/>
        <end position="99"/>
    </location>
</feature>
<dbReference type="AlphaFoldDB" id="A0A7G5GTV5"/>
<name>A0A7G5GTV5_9BACT</name>
<evidence type="ECO:0000313" key="5">
    <source>
        <dbReference type="Proteomes" id="UP000515369"/>
    </source>
</evidence>
<keyword evidence="3" id="KW-0472">Membrane</keyword>
<evidence type="ECO:0000256" key="3">
    <source>
        <dbReference type="SAM" id="Phobius"/>
    </source>
</evidence>
<dbReference type="KEGG" id="sfol:H3H32_30970"/>
<feature type="coiled-coil region" evidence="2">
    <location>
        <begin position="900"/>
        <end position="931"/>
    </location>
</feature>
<protein>
    <submittedName>
        <fullName evidence="4">Uncharacterized protein</fullName>
    </submittedName>
</protein>
<feature type="transmembrane region" description="Helical" evidence="3">
    <location>
        <begin position="260"/>
        <end position="280"/>
    </location>
</feature>
<keyword evidence="3" id="KW-1133">Transmembrane helix</keyword>
<keyword evidence="3" id="KW-0812">Transmembrane</keyword>
<accession>A0A7G5GTV5</accession>
<keyword evidence="5" id="KW-1185">Reference proteome</keyword>
<reference evidence="4 5" key="1">
    <citation type="submission" date="2020-07" db="EMBL/GenBank/DDBJ databases">
        <title>Spirosoma foliorum sp. nov., isolated from the leaves on the Nejang mountain Korea, Republic of.</title>
        <authorList>
            <person name="Ho H."/>
            <person name="Lee Y.-J."/>
            <person name="Nurcahyanto D.-A."/>
            <person name="Kim S.-G."/>
        </authorList>
    </citation>
    <scope>NUCLEOTIDE SEQUENCE [LARGE SCALE GENOMIC DNA]</scope>
    <source>
        <strain evidence="4 5">PL0136</strain>
    </source>
</reference>
<sequence>MNNYIANNKVYINGTMGEENIVLIQIKVSEEQVKEKVLANREALIRLKAEAKATKAEFDKGIITARQYAESQRAIETQIKAAKEEVKKGEATIKSYADTQKKAEVITKGVSQSLKTAIPFFRELTAAQEEHITLTKAVSDRIQELSDQFKVEEASIKANVSSIDTLGESIAELRMLYSGLSQAQREDINVGGKLLALEADLTRQEEKHQRTIDNSKKTLKDYIGDIDILGFNVGQTVESFKSGAQGAGLFAKSIFTSRGALIALTAVPIIALLSGLYIILTKSQKGMDFLARATAGFSSILSAISSKVIAVGEALANAWDNPTQAVKDFGSAIVNSIINRFKAVGVIIDALKQKDFGKLADGVVQLGTGAVGAATKLKNAYDAGAKLADLSIQIKEEEIKLNTERARSEKYIERQKQIAEDATKSTQKRSTAAKAAFAESQKIQNAEEALQKKRVKLAEDEAKQNQGNREYRLKVSEEQAKLDEIAKNRIGERTELQNQLNSIEAEGAAKALENARKIEAEKVAIAEEALVQAKKNGEDTVEIEAEILKRTIVLIQAKANAEKVAVEAGRGAAAQRKLIQTQADAEILEATKQTAQKVAEIVYSVKIAEINSTLALTRKGTKEELDLHLESINAERIKQQQALLQRETQLKQNLKDRLLTEEQYKNAYNDLQIEIGNVANTAARAASDARLEYEKSLVGRESDLANQKLQIQLDLGDQSLSNERDVATQRIDLEEKVQLDLLEIEKKYNQLSDKEYEVHQEAIKDKAIAARKELNKQIAEADLTNEKAINDAKLLILRDGSKAQLKVLLDNLAIERQQKIDAAKGDAKAIQAIEDDYNNKRLKANEEYRKKLSEQVVDIANQAISTLTSIVDAQVASQTSALDQRYQAELSSVALTADARAKIEAEYQKKKDDVEKKANQKKAKIATAQNLINGALAITKAFAELGPIGGAIATAFIAAQVVAQQVVIDNQSGKFAKGGYLEGPSHAEGGIKYRLGNRNIELEGGEAIINKKSTAENYALLSAINSSNNNGRAFPGIRPSIGRTFDISHAVPKFAYGGVATSLETEAITNAIIKGMQGVNIRVGVDQITRVQRDVKQAEVRADS</sequence>
<evidence type="ECO:0000256" key="1">
    <source>
        <dbReference type="ARBA" id="ARBA00023054"/>
    </source>
</evidence>